<dbReference type="GO" id="GO:0016020">
    <property type="term" value="C:membrane"/>
    <property type="evidence" value="ECO:0007669"/>
    <property type="project" value="UniProtKB-SubCell"/>
</dbReference>
<sequence>MGNARLEQLKRNKQKRLAGGIVRRNMLWAAGTGLIPIPVLDSTAVVAVQLKMLAELSSLYNVDFRKSSGQAVIATMMTSITGGVLGKSFLATGIFSGLSKALPVLGTSLSILTMPGFNAAFTYALGRVFVMHYAAGGTLKDFDPKQAEPYFKEKFKEGFTVVKDAKAA</sequence>
<keyword evidence="2 5" id="KW-0812">Transmembrane</keyword>
<feature type="transmembrane region" description="Helical" evidence="5">
    <location>
        <begin position="71"/>
        <end position="95"/>
    </location>
</feature>
<comment type="caution">
    <text evidence="6">The sequence shown here is derived from an EMBL/GenBank/DDBJ whole genome shotgun (WGS) entry which is preliminary data.</text>
</comment>
<keyword evidence="3 5" id="KW-1133">Transmembrane helix</keyword>
<evidence type="ECO:0000256" key="4">
    <source>
        <dbReference type="ARBA" id="ARBA00023136"/>
    </source>
</evidence>
<comment type="subcellular location">
    <subcellularLocation>
        <location evidence="1">Membrane</location>
        <topology evidence="1">Multi-pass membrane protein</topology>
    </subcellularLocation>
</comment>
<protein>
    <submittedName>
        <fullName evidence="6">GTPase</fullName>
    </submittedName>
</protein>
<keyword evidence="4 5" id="KW-0472">Membrane</keyword>
<evidence type="ECO:0000256" key="1">
    <source>
        <dbReference type="ARBA" id="ARBA00004141"/>
    </source>
</evidence>
<proteinExistence type="predicted"/>
<name>A0A2N3L4J2_9PROT</name>
<organism evidence="6 7">
    <name type="scientific">Thalassospira lohafexi</name>
    <dbReference type="NCBI Taxonomy" id="744227"/>
    <lineage>
        <taxon>Bacteria</taxon>
        <taxon>Pseudomonadati</taxon>
        <taxon>Pseudomonadota</taxon>
        <taxon>Alphaproteobacteria</taxon>
        <taxon>Rhodospirillales</taxon>
        <taxon>Thalassospiraceae</taxon>
        <taxon>Thalassospira</taxon>
    </lineage>
</organism>
<evidence type="ECO:0000256" key="3">
    <source>
        <dbReference type="ARBA" id="ARBA00022989"/>
    </source>
</evidence>
<dbReference type="InterPro" id="IPR021147">
    <property type="entry name" value="DUF697"/>
</dbReference>
<evidence type="ECO:0000256" key="2">
    <source>
        <dbReference type="ARBA" id="ARBA00022692"/>
    </source>
</evidence>
<dbReference type="AlphaFoldDB" id="A0A2N3L4J2"/>
<dbReference type="Proteomes" id="UP000233332">
    <property type="component" value="Unassembled WGS sequence"/>
</dbReference>
<keyword evidence="7" id="KW-1185">Reference proteome</keyword>
<evidence type="ECO:0000256" key="5">
    <source>
        <dbReference type="SAM" id="Phobius"/>
    </source>
</evidence>
<evidence type="ECO:0000313" key="6">
    <source>
        <dbReference type="EMBL" id="PKR57752.1"/>
    </source>
</evidence>
<dbReference type="Pfam" id="PF05128">
    <property type="entry name" value="DUF697"/>
    <property type="match status" value="1"/>
</dbReference>
<dbReference type="RefSeq" id="WP_101302854.1">
    <property type="nucleotide sequence ID" value="NZ_NXGX01000005.1"/>
</dbReference>
<gene>
    <name evidence="6" type="ORF">COO92_13330</name>
</gene>
<dbReference type="EMBL" id="NXGX01000005">
    <property type="protein sequence ID" value="PKR57752.1"/>
    <property type="molecule type" value="Genomic_DNA"/>
</dbReference>
<reference evidence="6 7" key="1">
    <citation type="submission" date="2017-09" db="EMBL/GenBank/DDBJ databases">
        <title>Biodiversity and function of Thalassospira species in the particle-attached aromatic-hydrocarbon-degrading consortia from the surface seawater of the China South Sea.</title>
        <authorList>
            <person name="Dong C."/>
            <person name="Lai Q."/>
            <person name="Shao Z."/>
        </authorList>
    </citation>
    <scope>NUCLEOTIDE SEQUENCE [LARGE SCALE GENOMIC DNA]</scope>
    <source>
        <strain evidence="6 7">139Z-12</strain>
    </source>
</reference>
<evidence type="ECO:0000313" key="7">
    <source>
        <dbReference type="Proteomes" id="UP000233332"/>
    </source>
</evidence>
<feature type="transmembrane region" description="Helical" evidence="5">
    <location>
        <begin position="101"/>
        <end position="125"/>
    </location>
</feature>
<accession>A0A2N3L4J2</accession>